<sequence length="148" mass="15042">MALQNNYPDTQPAAVVGMQATMLPATIISRNVEDAGGIGFGKPVFQGTTDKGITATSNAKFVGITLLDRSATGVTGNPDAFPQRASARVITEGDIWVVASVAVAAGDPVYLTSAGAFTNVATNNTAITGARWDTSTTAAGQLAVVRLG</sequence>
<name>A0A4V2HFE1_9GAMM</name>
<reference evidence="1 2" key="1">
    <citation type="submission" date="2019-02" db="EMBL/GenBank/DDBJ databases">
        <title>WGS of Pseudoxanthomonas species novum from clinical isolates.</title>
        <authorList>
            <person name="Bernier A.-M."/>
            <person name="Bernard K."/>
            <person name="Vachon A."/>
        </authorList>
    </citation>
    <scope>NUCLEOTIDE SEQUENCE [LARGE SCALE GENOMIC DNA]</scope>
    <source>
        <strain evidence="1 2">NML140781</strain>
    </source>
</reference>
<gene>
    <name evidence="1" type="ORF">EA656_00755</name>
</gene>
<dbReference type="Pfam" id="PF22758">
    <property type="entry name" value="Phage_cement"/>
    <property type="match status" value="1"/>
</dbReference>
<proteinExistence type="predicted"/>
<dbReference type="Proteomes" id="UP000292087">
    <property type="component" value="Unassembled WGS sequence"/>
</dbReference>
<comment type="caution">
    <text evidence="1">The sequence shown here is derived from an EMBL/GenBank/DDBJ whole genome shotgun (WGS) entry which is preliminary data.</text>
</comment>
<protein>
    <recommendedName>
        <fullName evidence="3">DUF2190 family protein</fullName>
    </recommendedName>
</protein>
<evidence type="ECO:0008006" key="3">
    <source>
        <dbReference type="Google" id="ProtNLM"/>
    </source>
</evidence>
<evidence type="ECO:0000313" key="2">
    <source>
        <dbReference type="Proteomes" id="UP000292087"/>
    </source>
</evidence>
<organism evidence="1 2">
    <name type="scientific">Pseudoxanthomonas winnipegensis</name>
    <dbReference type="NCBI Taxonomy" id="2480810"/>
    <lineage>
        <taxon>Bacteria</taxon>
        <taxon>Pseudomonadati</taxon>
        <taxon>Pseudomonadota</taxon>
        <taxon>Gammaproteobacteria</taxon>
        <taxon>Lysobacterales</taxon>
        <taxon>Lysobacteraceae</taxon>
        <taxon>Pseudoxanthomonas</taxon>
    </lineage>
</organism>
<accession>A0A4V2HFE1</accession>
<dbReference type="InterPro" id="IPR054438">
    <property type="entry name" value="Struct_cement_gp24/gp6"/>
</dbReference>
<dbReference type="RefSeq" id="WP_130522274.1">
    <property type="nucleotide sequence ID" value="NZ_SHLZ01000001.1"/>
</dbReference>
<dbReference type="AlphaFoldDB" id="A0A4V2HFE1"/>
<dbReference type="EMBL" id="SHMF01000001">
    <property type="protein sequence ID" value="TAA37241.1"/>
    <property type="molecule type" value="Genomic_DNA"/>
</dbReference>
<evidence type="ECO:0000313" key="1">
    <source>
        <dbReference type="EMBL" id="TAA37241.1"/>
    </source>
</evidence>